<gene>
    <name evidence="1" type="ORF">Vadar_016796</name>
</gene>
<organism evidence="1 2">
    <name type="scientific">Vaccinium darrowii</name>
    <dbReference type="NCBI Taxonomy" id="229202"/>
    <lineage>
        <taxon>Eukaryota</taxon>
        <taxon>Viridiplantae</taxon>
        <taxon>Streptophyta</taxon>
        <taxon>Embryophyta</taxon>
        <taxon>Tracheophyta</taxon>
        <taxon>Spermatophyta</taxon>
        <taxon>Magnoliopsida</taxon>
        <taxon>eudicotyledons</taxon>
        <taxon>Gunneridae</taxon>
        <taxon>Pentapetalae</taxon>
        <taxon>asterids</taxon>
        <taxon>Ericales</taxon>
        <taxon>Ericaceae</taxon>
        <taxon>Vaccinioideae</taxon>
        <taxon>Vaccinieae</taxon>
        <taxon>Vaccinium</taxon>
    </lineage>
</organism>
<dbReference type="Proteomes" id="UP000828048">
    <property type="component" value="Chromosome 5"/>
</dbReference>
<reference evidence="1 2" key="1">
    <citation type="journal article" date="2021" name="Hortic Res">
        <title>High-quality reference genome and annotation aids understanding of berry development for evergreen blueberry (Vaccinium darrowii).</title>
        <authorList>
            <person name="Yu J."/>
            <person name="Hulse-Kemp A.M."/>
            <person name="Babiker E."/>
            <person name="Staton M."/>
        </authorList>
    </citation>
    <scope>NUCLEOTIDE SEQUENCE [LARGE SCALE GENOMIC DNA]</scope>
    <source>
        <strain evidence="2">cv. NJ 8807/NJ 8810</strain>
        <tissue evidence="1">Young leaf</tissue>
    </source>
</reference>
<sequence length="404" mass="47101">MEEKERETTTMDELCPDLIDAVLRRVPLLPRTRLKPVSKAWCHHITTLRHTAPPTSSTGLVISYSEFNDDPKLHRSSLFRIQENSNSLSLACTPSHSYRWLVNSCNGLVLYAKTNETHNWVYCVSSPVLNQYRILPQRHKSEILARESLAFDGSHRGNFKVVSFFFQDIDVSGGKIECQIFSSETGGWREIEAPLINSFLLLQNGFQVDDITGQSVYRKGKLYWVWSVCMLVFDEDEESFELVNLPKSAETGERKKKRMCFSYTQLWESDGKINYCESTREGYRVWKYCDNDYDDDENRWEAKRLIVLDKLKSREMEVVDLFGERMKVRVSEGMIWPCAFNEDFQLVYFQVGPRTIFSYSFETGEFEEIWGSGNPVETQNYFFCYVCPYLFNSVNLVKREFDAG</sequence>
<dbReference type="EMBL" id="CM037155">
    <property type="protein sequence ID" value="KAH7846669.1"/>
    <property type="molecule type" value="Genomic_DNA"/>
</dbReference>
<proteinExistence type="predicted"/>
<evidence type="ECO:0000313" key="1">
    <source>
        <dbReference type="EMBL" id="KAH7846669.1"/>
    </source>
</evidence>
<comment type="caution">
    <text evidence="1">The sequence shown here is derived from an EMBL/GenBank/DDBJ whole genome shotgun (WGS) entry which is preliminary data.</text>
</comment>
<protein>
    <submittedName>
        <fullName evidence="1">Uncharacterized protein</fullName>
    </submittedName>
</protein>
<name>A0ACB7XZG8_9ERIC</name>
<accession>A0ACB7XZG8</accession>
<evidence type="ECO:0000313" key="2">
    <source>
        <dbReference type="Proteomes" id="UP000828048"/>
    </source>
</evidence>
<keyword evidence="2" id="KW-1185">Reference proteome</keyword>